<gene>
    <name evidence="2" type="ORF">F5X68DRAFT_261965</name>
</gene>
<organism evidence="2 3">
    <name type="scientific">Plectosphaerella plurivora</name>
    <dbReference type="NCBI Taxonomy" id="936078"/>
    <lineage>
        <taxon>Eukaryota</taxon>
        <taxon>Fungi</taxon>
        <taxon>Dikarya</taxon>
        <taxon>Ascomycota</taxon>
        <taxon>Pezizomycotina</taxon>
        <taxon>Sordariomycetes</taxon>
        <taxon>Hypocreomycetidae</taxon>
        <taxon>Glomerellales</taxon>
        <taxon>Plectosphaerellaceae</taxon>
        <taxon>Plectosphaerella</taxon>
    </lineage>
</organism>
<evidence type="ECO:0000256" key="1">
    <source>
        <dbReference type="SAM" id="MobiDB-lite"/>
    </source>
</evidence>
<evidence type="ECO:0000313" key="3">
    <source>
        <dbReference type="Proteomes" id="UP000770015"/>
    </source>
</evidence>
<accession>A0A9P9A7V5</accession>
<dbReference type="Proteomes" id="UP000770015">
    <property type="component" value="Unassembled WGS sequence"/>
</dbReference>
<evidence type="ECO:0000313" key="2">
    <source>
        <dbReference type="EMBL" id="KAH6686149.1"/>
    </source>
</evidence>
<comment type="caution">
    <text evidence="2">The sequence shown here is derived from an EMBL/GenBank/DDBJ whole genome shotgun (WGS) entry which is preliminary data.</text>
</comment>
<keyword evidence="3" id="KW-1185">Reference proteome</keyword>
<proteinExistence type="predicted"/>
<dbReference type="EMBL" id="JAGSXJ010000013">
    <property type="protein sequence ID" value="KAH6686149.1"/>
    <property type="molecule type" value="Genomic_DNA"/>
</dbReference>
<protein>
    <submittedName>
        <fullName evidence="2">Uncharacterized protein</fullName>
    </submittedName>
</protein>
<feature type="compositionally biased region" description="Polar residues" evidence="1">
    <location>
        <begin position="1"/>
        <end position="11"/>
    </location>
</feature>
<name>A0A9P9A7V5_9PEZI</name>
<dbReference type="AlphaFoldDB" id="A0A9P9A7V5"/>
<sequence>MPSTTTQTSAKHGNGGGHAGCVVMKHGNGGGHAGCVVMKHGNGGGHAGCVVISAEGLTADALISPP</sequence>
<reference evidence="2" key="1">
    <citation type="journal article" date="2021" name="Nat. Commun.">
        <title>Genetic determinants of endophytism in the Arabidopsis root mycobiome.</title>
        <authorList>
            <person name="Mesny F."/>
            <person name="Miyauchi S."/>
            <person name="Thiergart T."/>
            <person name="Pickel B."/>
            <person name="Atanasova L."/>
            <person name="Karlsson M."/>
            <person name="Huettel B."/>
            <person name="Barry K.W."/>
            <person name="Haridas S."/>
            <person name="Chen C."/>
            <person name="Bauer D."/>
            <person name="Andreopoulos W."/>
            <person name="Pangilinan J."/>
            <person name="LaButti K."/>
            <person name="Riley R."/>
            <person name="Lipzen A."/>
            <person name="Clum A."/>
            <person name="Drula E."/>
            <person name="Henrissat B."/>
            <person name="Kohler A."/>
            <person name="Grigoriev I.V."/>
            <person name="Martin F.M."/>
            <person name="Hacquard S."/>
        </authorList>
    </citation>
    <scope>NUCLEOTIDE SEQUENCE</scope>
    <source>
        <strain evidence="2">MPI-SDFR-AT-0117</strain>
    </source>
</reference>
<feature type="region of interest" description="Disordered" evidence="1">
    <location>
        <begin position="1"/>
        <end position="23"/>
    </location>
</feature>